<evidence type="ECO:0000256" key="7">
    <source>
        <dbReference type="RuleBase" id="RU363032"/>
    </source>
</evidence>
<dbReference type="InterPro" id="IPR000515">
    <property type="entry name" value="MetI-like"/>
</dbReference>
<evidence type="ECO:0000256" key="5">
    <source>
        <dbReference type="ARBA" id="ARBA00022989"/>
    </source>
</evidence>
<dbReference type="InterPro" id="IPR010065">
    <property type="entry name" value="AA_ABC_transptr_permease_3TM"/>
</dbReference>
<dbReference type="PANTHER" id="PTHR30614:SF21">
    <property type="entry name" value="AMINO ACID ABC TRANSPORTER PERMEASE"/>
    <property type="match status" value="1"/>
</dbReference>
<gene>
    <name evidence="9" type="ORF">SAMN04489844_0708</name>
</gene>
<evidence type="ECO:0000259" key="8">
    <source>
        <dbReference type="PROSITE" id="PS50928"/>
    </source>
</evidence>
<evidence type="ECO:0000256" key="1">
    <source>
        <dbReference type="ARBA" id="ARBA00004651"/>
    </source>
</evidence>
<dbReference type="STRING" id="402596.SAMN04489844_0708"/>
<dbReference type="OrthoDB" id="4543034at2"/>
<keyword evidence="6 7" id="KW-0472">Membrane</keyword>
<feature type="domain" description="ABC transmembrane type-1" evidence="8">
    <location>
        <begin position="68"/>
        <end position="258"/>
    </location>
</feature>
<dbReference type="CDD" id="cd06261">
    <property type="entry name" value="TM_PBP2"/>
    <property type="match status" value="1"/>
</dbReference>
<dbReference type="Pfam" id="PF00528">
    <property type="entry name" value="BPD_transp_1"/>
    <property type="match status" value="1"/>
</dbReference>
<evidence type="ECO:0000313" key="10">
    <source>
        <dbReference type="Proteomes" id="UP000198742"/>
    </source>
</evidence>
<name>A0A1H4KWW3_9ACTN</name>
<evidence type="ECO:0000256" key="4">
    <source>
        <dbReference type="ARBA" id="ARBA00022692"/>
    </source>
</evidence>
<dbReference type="GO" id="GO:0022857">
    <property type="term" value="F:transmembrane transporter activity"/>
    <property type="evidence" value="ECO:0007669"/>
    <property type="project" value="InterPro"/>
</dbReference>
<dbReference type="GO" id="GO:0006865">
    <property type="term" value="P:amino acid transport"/>
    <property type="evidence" value="ECO:0007669"/>
    <property type="project" value="TreeGrafter"/>
</dbReference>
<feature type="transmembrane region" description="Helical" evidence="7">
    <location>
        <begin position="239"/>
        <end position="261"/>
    </location>
</feature>
<dbReference type="GO" id="GO:0043190">
    <property type="term" value="C:ATP-binding cassette (ABC) transporter complex"/>
    <property type="evidence" value="ECO:0007669"/>
    <property type="project" value="InterPro"/>
</dbReference>
<dbReference type="AlphaFoldDB" id="A0A1H4KWW3"/>
<dbReference type="PROSITE" id="PS50928">
    <property type="entry name" value="ABC_TM1"/>
    <property type="match status" value="1"/>
</dbReference>
<proteinExistence type="inferred from homology"/>
<dbReference type="EMBL" id="FNRT01000002">
    <property type="protein sequence ID" value="SEB62585.1"/>
    <property type="molecule type" value="Genomic_DNA"/>
</dbReference>
<feature type="transmembrane region" description="Helical" evidence="7">
    <location>
        <begin position="59"/>
        <end position="90"/>
    </location>
</feature>
<feature type="transmembrane region" description="Helical" evidence="7">
    <location>
        <begin position="110"/>
        <end position="128"/>
    </location>
</feature>
<keyword evidence="10" id="KW-1185">Reference proteome</keyword>
<organism evidence="9 10">
    <name type="scientific">Nocardioides exalbidus</name>
    <dbReference type="NCBI Taxonomy" id="402596"/>
    <lineage>
        <taxon>Bacteria</taxon>
        <taxon>Bacillati</taxon>
        <taxon>Actinomycetota</taxon>
        <taxon>Actinomycetes</taxon>
        <taxon>Propionibacteriales</taxon>
        <taxon>Nocardioidaceae</taxon>
        <taxon>Nocardioides</taxon>
    </lineage>
</organism>
<feature type="transmembrane region" description="Helical" evidence="7">
    <location>
        <begin position="182"/>
        <end position="201"/>
    </location>
</feature>
<accession>A0A1H4KWW3</accession>
<evidence type="ECO:0000313" key="9">
    <source>
        <dbReference type="EMBL" id="SEB62585.1"/>
    </source>
</evidence>
<dbReference type="Proteomes" id="UP000198742">
    <property type="component" value="Unassembled WGS sequence"/>
</dbReference>
<feature type="transmembrane region" description="Helical" evidence="7">
    <location>
        <begin position="140"/>
        <end position="162"/>
    </location>
</feature>
<dbReference type="InterPro" id="IPR043429">
    <property type="entry name" value="ArtM/GltK/GlnP/TcyL/YhdX-like"/>
</dbReference>
<dbReference type="SUPFAM" id="SSF161098">
    <property type="entry name" value="MetI-like"/>
    <property type="match status" value="1"/>
</dbReference>
<evidence type="ECO:0000256" key="3">
    <source>
        <dbReference type="ARBA" id="ARBA00022475"/>
    </source>
</evidence>
<dbReference type="PANTHER" id="PTHR30614">
    <property type="entry name" value="MEMBRANE COMPONENT OF AMINO ACID ABC TRANSPORTER"/>
    <property type="match status" value="1"/>
</dbReference>
<keyword evidence="2 7" id="KW-0813">Transport</keyword>
<evidence type="ECO:0000256" key="2">
    <source>
        <dbReference type="ARBA" id="ARBA00022448"/>
    </source>
</evidence>
<reference evidence="10" key="1">
    <citation type="submission" date="2016-10" db="EMBL/GenBank/DDBJ databases">
        <authorList>
            <person name="Varghese N."/>
            <person name="Submissions S."/>
        </authorList>
    </citation>
    <scope>NUCLEOTIDE SEQUENCE [LARGE SCALE GENOMIC DNA]</scope>
    <source>
        <strain evidence="10">DSM 22017</strain>
    </source>
</reference>
<dbReference type="Gene3D" id="1.10.3720.10">
    <property type="entry name" value="MetI-like"/>
    <property type="match status" value="1"/>
</dbReference>
<comment type="similarity">
    <text evidence="7">Belongs to the binding-protein-dependent transport system permease family.</text>
</comment>
<feature type="transmembrane region" description="Helical" evidence="7">
    <location>
        <begin position="20"/>
        <end position="38"/>
    </location>
</feature>
<dbReference type="NCBIfam" id="TIGR01726">
    <property type="entry name" value="HEQRo_perm_3TM"/>
    <property type="match status" value="1"/>
</dbReference>
<keyword evidence="3" id="KW-1003">Cell membrane</keyword>
<evidence type="ECO:0000256" key="6">
    <source>
        <dbReference type="ARBA" id="ARBA00023136"/>
    </source>
</evidence>
<keyword evidence="4 7" id="KW-0812">Transmembrane</keyword>
<sequence>MAAGVLFDAPGPATRARHRAYGIATVVALVVLLGWVLWRFSETGQFEYAKWEPFVTPRYIQAILVDGLLVTLQMAASAIVGAIVFGLIFGIGKLSDHAWVRWPCWLVVEFFRAVPVILLIVFVFYSVVSGMDELSRRTYWAVVIALTLYNGAVLAEVFRAGINAVPKGQAEAAYALGMRKYQVMSLILLPQAVKIMIPAIISQMIVALKDTSLGYVVAGLGLTRVAKAIYPQFANHVPTIIVIAAIYIVVNLLLTWLATWVQKKLVGERKILEVGMVGEDKVGASAPFYKGDTGGGPV</sequence>
<keyword evidence="5 7" id="KW-1133">Transmembrane helix</keyword>
<protein>
    <submittedName>
        <fullName evidence="9">Amino acid ABC transporter membrane protein 2, PAAT family</fullName>
    </submittedName>
</protein>
<dbReference type="RefSeq" id="WP_090967889.1">
    <property type="nucleotide sequence ID" value="NZ_FNRT01000002.1"/>
</dbReference>
<comment type="subcellular location">
    <subcellularLocation>
        <location evidence="1 7">Cell membrane</location>
        <topology evidence="1 7">Multi-pass membrane protein</topology>
    </subcellularLocation>
</comment>
<dbReference type="InterPro" id="IPR035906">
    <property type="entry name" value="MetI-like_sf"/>
</dbReference>